<evidence type="ECO:0000259" key="5">
    <source>
        <dbReference type="SMART" id="SM00387"/>
    </source>
</evidence>
<evidence type="ECO:0000256" key="2">
    <source>
        <dbReference type="ARBA" id="ARBA00022777"/>
    </source>
</evidence>
<keyword evidence="4" id="KW-0472">Membrane</keyword>
<keyword evidence="4" id="KW-1133">Transmembrane helix</keyword>
<dbReference type="PANTHER" id="PTHR24421">
    <property type="entry name" value="NITRATE/NITRITE SENSOR PROTEIN NARX-RELATED"/>
    <property type="match status" value="1"/>
</dbReference>
<evidence type="ECO:0000256" key="3">
    <source>
        <dbReference type="ARBA" id="ARBA00023012"/>
    </source>
</evidence>
<dbReference type="GO" id="GO:0000160">
    <property type="term" value="P:phosphorelay signal transduction system"/>
    <property type="evidence" value="ECO:0007669"/>
    <property type="project" value="UniProtKB-KW"/>
</dbReference>
<dbReference type="RefSeq" id="WP_090603783.1">
    <property type="nucleotide sequence ID" value="NZ_CTEE01000001.1"/>
</dbReference>
<keyword evidence="1" id="KW-0808">Transferase</keyword>
<feature type="transmembrane region" description="Helical" evidence="4">
    <location>
        <begin position="25"/>
        <end position="49"/>
    </location>
</feature>
<dbReference type="SMART" id="SM00387">
    <property type="entry name" value="HATPase_c"/>
    <property type="match status" value="1"/>
</dbReference>
<protein>
    <submittedName>
        <fullName evidence="6">Two-component sensor kinase</fullName>
    </submittedName>
</protein>
<reference evidence="6 7" key="1">
    <citation type="submission" date="2015-03" db="EMBL/GenBank/DDBJ databases">
        <authorList>
            <person name="Urmite Genomes"/>
        </authorList>
    </citation>
    <scope>NUCLEOTIDE SEQUENCE [LARGE SCALE GENOMIC DNA]</scope>
    <source>
        <strain evidence="6 7">CSUR P1491</strain>
    </source>
</reference>
<evidence type="ECO:0000313" key="6">
    <source>
        <dbReference type="EMBL" id="CQD16959.1"/>
    </source>
</evidence>
<feature type="domain" description="Histidine kinase/HSP90-like ATPase" evidence="5">
    <location>
        <begin position="320"/>
        <end position="416"/>
    </location>
</feature>
<dbReference type="CDD" id="cd16917">
    <property type="entry name" value="HATPase_UhpB-NarQ-NarX-like"/>
    <property type="match status" value="1"/>
</dbReference>
<evidence type="ECO:0000256" key="4">
    <source>
        <dbReference type="SAM" id="Phobius"/>
    </source>
</evidence>
<dbReference type="OrthoDB" id="5243952at2"/>
<dbReference type="Gene3D" id="3.30.565.10">
    <property type="entry name" value="Histidine kinase-like ATPase, C-terminal domain"/>
    <property type="match status" value="1"/>
</dbReference>
<proteinExistence type="predicted"/>
<feature type="transmembrane region" description="Helical" evidence="4">
    <location>
        <begin position="146"/>
        <end position="163"/>
    </location>
</feature>
<sequence>MPGDDHQRVVDLRAQQVVPDVGRTLWLGTLLQFGLRSVLIVLVVATLLLEPPDHYEWVCVTIPLVYVVVLGCWTAWTLRHRAPTTASTRTLVPLLMLTADVTMVSVLSILAGVTSPQDWTSDVMRNGFFLIPLIAAAQLDPKISAAVAIPTLSVFVLTCWITRSANQEPWASILLSSFVLAALAGGSVVLSFIQRSRVDMIADLARQRRQLLEELLEVERHERQAISERLHDGALQYILVARQDIEDVREGSADAADRVASALAECSGLLRDVVRELHPDVLVRMGLKSALSALAESLGSRAGLTVDFDAASWPDGLRTDADDVLYNAAREASNNVIKHARAHKIWIDLQHRDGLASLRVADDGVGISEAAIARKADEGHIGMTSMRARVLASGGQFDVRSTSPGTELAISIPLRPARHLTAA</sequence>
<name>A0A0E4GZR4_MYCLN</name>
<feature type="transmembrane region" description="Helical" evidence="4">
    <location>
        <begin position="169"/>
        <end position="193"/>
    </location>
</feature>
<dbReference type="Pfam" id="PF02518">
    <property type="entry name" value="HATPase_c"/>
    <property type="match status" value="1"/>
</dbReference>
<feature type="transmembrane region" description="Helical" evidence="4">
    <location>
        <begin position="90"/>
        <end position="111"/>
    </location>
</feature>
<dbReference type="STRING" id="141349.BN1232_03700"/>
<organism evidence="6 7">
    <name type="scientific">Mycobacterium lentiflavum</name>
    <dbReference type="NCBI Taxonomy" id="141349"/>
    <lineage>
        <taxon>Bacteria</taxon>
        <taxon>Bacillati</taxon>
        <taxon>Actinomycetota</taxon>
        <taxon>Actinomycetes</taxon>
        <taxon>Mycobacteriales</taxon>
        <taxon>Mycobacteriaceae</taxon>
        <taxon>Mycobacterium</taxon>
        <taxon>Mycobacterium simiae complex</taxon>
    </lineage>
</organism>
<keyword evidence="2 6" id="KW-0418">Kinase</keyword>
<dbReference type="InterPro" id="IPR050482">
    <property type="entry name" value="Sensor_HK_TwoCompSys"/>
</dbReference>
<gene>
    <name evidence="6" type="ORF">BN1232_03700</name>
</gene>
<dbReference type="AlphaFoldDB" id="A0A0E4GZR4"/>
<evidence type="ECO:0000256" key="1">
    <source>
        <dbReference type="ARBA" id="ARBA00022679"/>
    </source>
</evidence>
<dbReference type="InterPro" id="IPR003594">
    <property type="entry name" value="HATPase_dom"/>
</dbReference>
<keyword evidence="3" id="KW-0902">Two-component regulatory system</keyword>
<dbReference type="InterPro" id="IPR036890">
    <property type="entry name" value="HATPase_C_sf"/>
</dbReference>
<evidence type="ECO:0000313" key="7">
    <source>
        <dbReference type="Proteomes" id="UP000199251"/>
    </source>
</evidence>
<accession>A0A0E4GZR4</accession>
<dbReference type="EMBL" id="CTEE01000001">
    <property type="protein sequence ID" value="CQD16959.1"/>
    <property type="molecule type" value="Genomic_DNA"/>
</dbReference>
<feature type="transmembrane region" description="Helical" evidence="4">
    <location>
        <begin position="55"/>
        <end position="78"/>
    </location>
</feature>
<dbReference type="SUPFAM" id="SSF55874">
    <property type="entry name" value="ATPase domain of HSP90 chaperone/DNA topoisomerase II/histidine kinase"/>
    <property type="match status" value="1"/>
</dbReference>
<dbReference type="Proteomes" id="UP000199251">
    <property type="component" value="Unassembled WGS sequence"/>
</dbReference>
<dbReference type="GO" id="GO:0016301">
    <property type="term" value="F:kinase activity"/>
    <property type="evidence" value="ECO:0007669"/>
    <property type="project" value="UniProtKB-KW"/>
</dbReference>
<keyword evidence="4" id="KW-0812">Transmembrane</keyword>